<accession>F2UDB4</accession>
<feature type="compositionally biased region" description="Low complexity" evidence="1">
    <location>
        <begin position="25"/>
        <end position="49"/>
    </location>
</feature>
<dbReference type="EMBL" id="GL832969">
    <property type="protein sequence ID" value="EGD74609.1"/>
    <property type="molecule type" value="Genomic_DNA"/>
</dbReference>
<evidence type="ECO:0000313" key="3">
    <source>
        <dbReference type="Proteomes" id="UP000007799"/>
    </source>
</evidence>
<evidence type="ECO:0000256" key="1">
    <source>
        <dbReference type="SAM" id="MobiDB-lite"/>
    </source>
</evidence>
<dbReference type="RefSeq" id="XP_004992866.1">
    <property type="nucleotide sequence ID" value="XM_004992809.1"/>
</dbReference>
<feature type="compositionally biased region" description="Low complexity" evidence="1">
    <location>
        <begin position="118"/>
        <end position="141"/>
    </location>
</feature>
<sequence length="275" mass="31125">MSDHNRLINQEEAAQQPGTVEANPFAQDMQQQQQQQQFQQQQQQPQFQQQHEEEPKPQQEYQPQAQFNAQASCVLTLYVSLGRDPVPSHPQWSPPSGHYASTSPPPPPEQQHASLHHQGYQEQQQQQQVPHFQQQQQQQQQGFIAAQPTRFPQPSPFGRQSLTSHTSEVVWDSLSRHASRQALLATVEHAGSSAARGSQQKFHSLLGNSTIDEFIQGLLVPGERRVAGLDSMPYVKLYFQDATNLQVFEELVPGYLLLTNQRLILLSISPQTTNE</sequence>
<reference evidence="2" key="1">
    <citation type="submission" date="2009-08" db="EMBL/GenBank/DDBJ databases">
        <title>Annotation of Salpingoeca rosetta.</title>
        <authorList>
            <consortium name="The Broad Institute Genome Sequencing Platform"/>
            <person name="Russ C."/>
            <person name="Cuomo C."/>
            <person name="Burger G."/>
            <person name="Gray M.W."/>
            <person name="Holland P.W.H."/>
            <person name="King N."/>
            <person name="Lang F.B.F."/>
            <person name="Roger A.J."/>
            <person name="Ruiz-Trillo I."/>
            <person name="Young S.K."/>
            <person name="Zeng Q."/>
            <person name="Gargeya S."/>
            <person name="Alvarado L."/>
            <person name="Berlin A."/>
            <person name="Chapman S.B."/>
            <person name="Chen Z."/>
            <person name="Freedman E."/>
            <person name="Gellesch M."/>
            <person name="Goldberg J."/>
            <person name="Griggs A."/>
            <person name="Gujja S."/>
            <person name="Heilman E."/>
            <person name="Heiman D."/>
            <person name="Howarth C."/>
            <person name="Mehta T."/>
            <person name="Neiman D."/>
            <person name="Pearson M."/>
            <person name="Roberts A."/>
            <person name="Saif S."/>
            <person name="Shea T."/>
            <person name="Shenoy N."/>
            <person name="Sisk P."/>
            <person name="Stolte C."/>
            <person name="Sykes S."/>
            <person name="White J."/>
            <person name="Yandava C."/>
            <person name="Haas B."/>
            <person name="Nusbaum C."/>
            <person name="Birren B."/>
        </authorList>
    </citation>
    <scope>NUCLEOTIDE SEQUENCE [LARGE SCALE GENOMIC DNA]</scope>
    <source>
        <strain evidence="2">ATCC 50818</strain>
    </source>
</reference>
<gene>
    <name evidence="2" type="ORF">PTSG_05972</name>
</gene>
<dbReference type="GeneID" id="16073439"/>
<dbReference type="KEGG" id="sre:PTSG_05972"/>
<organism evidence="3">
    <name type="scientific">Salpingoeca rosetta (strain ATCC 50818 / BSB-021)</name>
    <dbReference type="NCBI Taxonomy" id="946362"/>
    <lineage>
        <taxon>Eukaryota</taxon>
        <taxon>Choanoflagellata</taxon>
        <taxon>Craspedida</taxon>
        <taxon>Salpingoecidae</taxon>
        <taxon>Salpingoeca</taxon>
    </lineage>
</organism>
<dbReference type="Proteomes" id="UP000007799">
    <property type="component" value="Unassembled WGS sequence"/>
</dbReference>
<keyword evidence="3" id="KW-1185">Reference proteome</keyword>
<dbReference type="InParanoid" id="F2UDB4"/>
<feature type="region of interest" description="Disordered" evidence="1">
    <location>
        <begin position="1"/>
        <end position="65"/>
    </location>
</feature>
<name>F2UDB4_SALR5</name>
<evidence type="ECO:0000313" key="2">
    <source>
        <dbReference type="EMBL" id="EGD74609.1"/>
    </source>
</evidence>
<dbReference type="AlphaFoldDB" id="F2UDB4"/>
<feature type="region of interest" description="Disordered" evidence="1">
    <location>
        <begin position="86"/>
        <end position="143"/>
    </location>
</feature>
<protein>
    <submittedName>
        <fullName evidence="2">Uncharacterized protein</fullName>
    </submittedName>
</protein>
<proteinExistence type="predicted"/>